<dbReference type="SUPFAM" id="SSF53474">
    <property type="entry name" value="alpha/beta-Hydrolases"/>
    <property type="match status" value="1"/>
</dbReference>
<dbReference type="VEuPathDB" id="FungiDB:ASPWEDRAFT_52843"/>
<accession>A0A1L9RCL7</accession>
<dbReference type="STRING" id="1073089.A0A1L9RCL7"/>
<dbReference type="Pfam" id="PF12740">
    <property type="entry name" value="PETase"/>
    <property type="match status" value="1"/>
</dbReference>
<dbReference type="InterPro" id="IPR051411">
    <property type="entry name" value="Polyketide_trans_af380"/>
</dbReference>
<gene>
    <name evidence="3" type="ORF">ASPWEDRAFT_52843</name>
</gene>
<dbReference type="InterPro" id="IPR041127">
    <property type="entry name" value="PET_hydrolase/cutinase-like"/>
</dbReference>
<evidence type="ECO:0000259" key="2">
    <source>
        <dbReference type="Pfam" id="PF12740"/>
    </source>
</evidence>
<keyword evidence="4" id="KW-1185">Reference proteome</keyword>
<organism evidence="3 4">
    <name type="scientific">Aspergillus wentii DTO 134E9</name>
    <dbReference type="NCBI Taxonomy" id="1073089"/>
    <lineage>
        <taxon>Eukaryota</taxon>
        <taxon>Fungi</taxon>
        <taxon>Dikarya</taxon>
        <taxon>Ascomycota</taxon>
        <taxon>Pezizomycotina</taxon>
        <taxon>Eurotiomycetes</taxon>
        <taxon>Eurotiomycetidae</taxon>
        <taxon>Eurotiales</taxon>
        <taxon>Aspergillaceae</taxon>
        <taxon>Aspergillus</taxon>
        <taxon>Aspergillus subgen. Cremei</taxon>
    </lineage>
</organism>
<dbReference type="Proteomes" id="UP000184383">
    <property type="component" value="Unassembled WGS sequence"/>
</dbReference>
<dbReference type="OrthoDB" id="2498029at2759"/>
<dbReference type="RefSeq" id="XP_040686352.1">
    <property type="nucleotide sequence ID" value="XM_040837790.1"/>
</dbReference>
<evidence type="ECO:0000256" key="1">
    <source>
        <dbReference type="ARBA" id="ARBA00029464"/>
    </source>
</evidence>
<dbReference type="PANTHER" id="PTHR47751:SF1">
    <property type="entry name" value="SUPERFAMILY HYDROLASE, PUTATIVE (AFU_ORTHOLOGUE AFUA_2G16580)-RELATED"/>
    <property type="match status" value="1"/>
</dbReference>
<dbReference type="PANTHER" id="PTHR47751">
    <property type="entry name" value="SUPERFAMILY HYDROLASE, PUTATIVE (AFU_ORTHOLOGUE AFUA_2G16580)-RELATED"/>
    <property type="match status" value="1"/>
</dbReference>
<dbReference type="Gene3D" id="1.10.10.800">
    <property type="match status" value="1"/>
</dbReference>
<reference evidence="4" key="1">
    <citation type="journal article" date="2017" name="Genome Biol.">
        <title>Comparative genomics reveals high biological diversity and specific adaptations in the industrially and medically important fungal genus Aspergillus.</title>
        <authorList>
            <person name="de Vries R.P."/>
            <person name="Riley R."/>
            <person name="Wiebenga A."/>
            <person name="Aguilar-Osorio G."/>
            <person name="Amillis S."/>
            <person name="Uchima C.A."/>
            <person name="Anderluh G."/>
            <person name="Asadollahi M."/>
            <person name="Askin M."/>
            <person name="Barry K."/>
            <person name="Battaglia E."/>
            <person name="Bayram O."/>
            <person name="Benocci T."/>
            <person name="Braus-Stromeyer S.A."/>
            <person name="Caldana C."/>
            <person name="Canovas D."/>
            <person name="Cerqueira G.C."/>
            <person name="Chen F."/>
            <person name="Chen W."/>
            <person name="Choi C."/>
            <person name="Clum A."/>
            <person name="Dos Santos R.A."/>
            <person name="Damasio A.R."/>
            <person name="Diallinas G."/>
            <person name="Emri T."/>
            <person name="Fekete E."/>
            <person name="Flipphi M."/>
            <person name="Freyberg S."/>
            <person name="Gallo A."/>
            <person name="Gournas C."/>
            <person name="Habgood R."/>
            <person name="Hainaut M."/>
            <person name="Harispe M.L."/>
            <person name="Henrissat B."/>
            <person name="Hilden K.S."/>
            <person name="Hope R."/>
            <person name="Hossain A."/>
            <person name="Karabika E."/>
            <person name="Karaffa L."/>
            <person name="Karanyi Z."/>
            <person name="Krasevec N."/>
            <person name="Kuo A."/>
            <person name="Kusch H."/>
            <person name="LaButti K."/>
            <person name="Lagendijk E.L."/>
            <person name="Lapidus A."/>
            <person name="Levasseur A."/>
            <person name="Lindquist E."/>
            <person name="Lipzen A."/>
            <person name="Logrieco A.F."/>
            <person name="MacCabe A."/>
            <person name="Maekelae M.R."/>
            <person name="Malavazi I."/>
            <person name="Melin P."/>
            <person name="Meyer V."/>
            <person name="Mielnichuk N."/>
            <person name="Miskei M."/>
            <person name="Molnar A.P."/>
            <person name="Mule G."/>
            <person name="Ngan C.Y."/>
            <person name="Orejas M."/>
            <person name="Orosz E."/>
            <person name="Ouedraogo J.P."/>
            <person name="Overkamp K.M."/>
            <person name="Park H.-S."/>
            <person name="Perrone G."/>
            <person name="Piumi F."/>
            <person name="Punt P.J."/>
            <person name="Ram A.F."/>
            <person name="Ramon A."/>
            <person name="Rauscher S."/>
            <person name="Record E."/>
            <person name="Riano-Pachon D.M."/>
            <person name="Robert V."/>
            <person name="Roehrig J."/>
            <person name="Ruller R."/>
            <person name="Salamov A."/>
            <person name="Salih N.S."/>
            <person name="Samson R.A."/>
            <person name="Sandor E."/>
            <person name="Sanguinetti M."/>
            <person name="Schuetze T."/>
            <person name="Sepcic K."/>
            <person name="Shelest E."/>
            <person name="Sherlock G."/>
            <person name="Sophianopoulou V."/>
            <person name="Squina F.M."/>
            <person name="Sun H."/>
            <person name="Susca A."/>
            <person name="Todd R.B."/>
            <person name="Tsang A."/>
            <person name="Unkles S.E."/>
            <person name="van de Wiele N."/>
            <person name="van Rossen-Uffink D."/>
            <person name="Oliveira J.V."/>
            <person name="Vesth T.C."/>
            <person name="Visser J."/>
            <person name="Yu J.-H."/>
            <person name="Zhou M."/>
            <person name="Andersen M.R."/>
            <person name="Archer D.B."/>
            <person name="Baker S.E."/>
            <person name="Benoit I."/>
            <person name="Brakhage A.A."/>
            <person name="Braus G.H."/>
            <person name="Fischer R."/>
            <person name="Frisvad J.C."/>
            <person name="Goldman G.H."/>
            <person name="Houbraken J."/>
            <person name="Oakley B."/>
            <person name="Pocsi I."/>
            <person name="Scazzocchio C."/>
            <person name="Seiboth B."/>
            <person name="vanKuyk P.A."/>
            <person name="Wortman J."/>
            <person name="Dyer P.S."/>
            <person name="Grigoriev I.V."/>
        </authorList>
    </citation>
    <scope>NUCLEOTIDE SEQUENCE [LARGE SCALE GENOMIC DNA]</scope>
    <source>
        <strain evidence="4">DTO 134E9</strain>
    </source>
</reference>
<protein>
    <recommendedName>
        <fullName evidence="2">PET hydrolase/cutinase-like domain-containing protein</fullName>
    </recommendedName>
</protein>
<dbReference type="EMBL" id="KV878214">
    <property type="protein sequence ID" value="OJJ32675.1"/>
    <property type="molecule type" value="Genomic_DNA"/>
</dbReference>
<evidence type="ECO:0000313" key="4">
    <source>
        <dbReference type="Proteomes" id="UP000184383"/>
    </source>
</evidence>
<dbReference type="InterPro" id="IPR029058">
    <property type="entry name" value="AB_hydrolase_fold"/>
</dbReference>
<sequence>MSIEKVNFPSKGLNIIGNLYHPSTSNRKNAAIIVVHPMTSIKEQSPTTYATRLAAAGFFVLTYDAAYQGESDGEPRGLEDPFQRAEEVRSAVTFLSTRDEVDADRIGVLGICAAGGYACFAAQTDLRLKAVAGVSAVCSGEIMRTGLIENSSDRDTLLQGLKAAGEARIAEARGEPVQVNQALPATLDDVPKDAPHLYKELVDYYKTPRGQHSRAPGIYAITSLSYLANYDSFAFNEMVSPRPVLMIAGSDSATRYYSERAMEKTREPKELFIINGQTHAGLYDDASVSGPRLVDFFGSHLSV</sequence>
<dbReference type="Gene3D" id="3.40.50.1820">
    <property type="entry name" value="alpha/beta hydrolase"/>
    <property type="match status" value="1"/>
</dbReference>
<evidence type="ECO:0000313" key="3">
    <source>
        <dbReference type="EMBL" id="OJJ32675.1"/>
    </source>
</evidence>
<comment type="similarity">
    <text evidence="1">Belongs to the polyketide transferase af380 family.</text>
</comment>
<dbReference type="AlphaFoldDB" id="A0A1L9RCL7"/>
<proteinExistence type="inferred from homology"/>
<name>A0A1L9RCL7_ASPWE</name>
<dbReference type="GeneID" id="63753638"/>
<feature type="domain" description="PET hydrolase/cutinase-like" evidence="2">
    <location>
        <begin position="17"/>
        <end position="134"/>
    </location>
</feature>